<feature type="transmembrane region" description="Helical" evidence="1">
    <location>
        <begin position="263"/>
        <end position="284"/>
    </location>
</feature>
<feature type="transmembrane region" description="Helical" evidence="1">
    <location>
        <begin position="111"/>
        <end position="132"/>
    </location>
</feature>
<feature type="transmembrane region" description="Helical" evidence="1">
    <location>
        <begin position="367"/>
        <end position="388"/>
    </location>
</feature>
<keyword evidence="1" id="KW-0812">Transmembrane</keyword>
<feature type="domain" description="SGNH" evidence="3">
    <location>
        <begin position="439"/>
        <end position="682"/>
    </location>
</feature>
<sequence>MVMASEKTAYFPYIDGLRALAVLSVMLYHLNSHWLPGGFSGVDIFFVISGFVVSSSVANLGSISFGRFLLLFYARRMRRILPALIVVLLVTGIVSALFIPSSYLSDRSQKTGLYAFFGLSNFILGAAGNDYFSPTAEFNPYTHTWSLGVEEQFYLAFPLMFWVWLARKNWRHLSVILVAAGLGASAVWGYWLGQANHTQAFYFIFGRFWELAAGVLLYQCFALSGFSARDSLRTPAPVWAKMGAWLAALAVLGGFVISKSDHYPFPGAVLSVVGAVGLLGFLYGRGHAGLISTILESRAARFVGRISYSLYLWHWPIYVVFRWTIGLESPVSIACALVLTFVFATSSYYFVETPFRHGLSTGRIPRFVVVVCGLGLMAGGAGLSSMMARAQPTFSLSTVTKHGDDWYPYGTDTNPAYPGCQTDVANQEVNGGQLWVYSRKNCELPQESRHRVFVIGDSHAMAYSGMFKQFVVQTGVTVYAYNNAGCPFLSLQPWREGGNSVCRQYGDSALKDMLSRLQPGDVVFLPSLRLPRMIDQWAFFGDETARNQLFGDDAVKGRNQAVVEAIPVLQDIERKGGKVVLEAPKPIFRMVPYRCSDWFNRNNPICERGPSISRSEIDEMRAPVLASYSQMESKVPNVYTWDPLPLLCSAKTCSVYDGKRPLFFDGDHISGYGNQRVLPDFKAFMLKLM</sequence>
<feature type="transmembrane region" description="Helical" evidence="1">
    <location>
        <begin position="305"/>
        <end position="325"/>
    </location>
</feature>
<dbReference type="InterPro" id="IPR050879">
    <property type="entry name" value="Acyltransferase_3"/>
</dbReference>
<dbReference type="GO" id="GO:0016746">
    <property type="term" value="F:acyltransferase activity"/>
    <property type="evidence" value="ECO:0007669"/>
    <property type="project" value="UniProtKB-KW"/>
</dbReference>
<protein>
    <submittedName>
        <fullName evidence="4">Acyltransferase</fullName>
    </submittedName>
</protein>
<evidence type="ECO:0000256" key="1">
    <source>
        <dbReference type="SAM" id="Phobius"/>
    </source>
</evidence>
<comment type="caution">
    <text evidence="4">The sequence shown here is derived from an EMBL/GenBank/DDBJ whole genome shotgun (WGS) entry which is preliminary data.</text>
</comment>
<feature type="transmembrane region" description="Helical" evidence="1">
    <location>
        <begin position="42"/>
        <end position="74"/>
    </location>
</feature>
<evidence type="ECO:0000259" key="3">
    <source>
        <dbReference type="Pfam" id="PF19040"/>
    </source>
</evidence>
<feature type="transmembrane region" description="Helical" evidence="1">
    <location>
        <begin position="12"/>
        <end position="30"/>
    </location>
</feature>
<keyword evidence="4" id="KW-0012">Acyltransferase</keyword>
<evidence type="ECO:0000313" key="4">
    <source>
        <dbReference type="EMBL" id="RQY94791.1"/>
    </source>
</evidence>
<feature type="transmembrane region" description="Helical" evidence="1">
    <location>
        <begin position="331"/>
        <end position="351"/>
    </location>
</feature>
<keyword evidence="1" id="KW-0472">Membrane</keyword>
<dbReference type="InterPro" id="IPR043968">
    <property type="entry name" value="SGNH"/>
</dbReference>
<feature type="transmembrane region" description="Helical" evidence="1">
    <location>
        <begin position="238"/>
        <end position="257"/>
    </location>
</feature>
<feature type="transmembrane region" description="Helical" evidence="1">
    <location>
        <begin position="80"/>
        <end position="99"/>
    </location>
</feature>
<dbReference type="Pfam" id="PF01757">
    <property type="entry name" value="Acyl_transf_3"/>
    <property type="match status" value="1"/>
</dbReference>
<dbReference type="Pfam" id="PF19040">
    <property type="entry name" value="SGNH"/>
    <property type="match status" value="1"/>
</dbReference>
<feature type="transmembrane region" description="Helical" evidence="1">
    <location>
        <begin position="173"/>
        <end position="192"/>
    </location>
</feature>
<dbReference type="InterPro" id="IPR002656">
    <property type="entry name" value="Acyl_transf_3_dom"/>
</dbReference>
<feature type="transmembrane region" description="Helical" evidence="1">
    <location>
        <begin position="204"/>
        <end position="226"/>
    </location>
</feature>
<dbReference type="EMBL" id="QTPM01000009">
    <property type="protein sequence ID" value="RQY94791.1"/>
    <property type="molecule type" value="Genomic_DNA"/>
</dbReference>
<keyword evidence="4" id="KW-0808">Transferase</keyword>
<feature type="domain" description="Acyltransferase 3" evidence="2">
    <location>
        <begin position="12"/>
        <end position="346"/>
    </location>
</feature>
<dbReference type="RefSeq" id="WP_060292073.1">
    <property type="nucleotide sequence ID" value="NZ_QTOQ01000010.1"/>
</dbReference>
<reference evidence="4 5" key="1">
    <citation type="submission" date="2018-08" db="EMBL/GenBank/DDBJ databases">
        <title>Comparative analysis of Burkholderia isolates from Puerto Rico.</title>
        <authorList>
            <person name="Hall C."/>
            <person name="Sahl J."/>
            <person name="Wagner D."/>
        </authorList>
    </citation>
    <scope>NUCLEOTIDE SEQUENCE [LARGE SCALE GENOMIC DNA]</scope>
    <source>
        <strain evidence="4 5">Bp8966</strain>
    </source>
</reference>
<organism evidence="4 5">
    <name type="scientific">Burkholderia stagnalis</name>
    <dbReference type="NCBI Taxonomy" id="1503054"/>
    <lineage>
        <taxon>Bacteria</taxon>
        <taxon>Pseudomonadati</taxon>
        <taxon>Pseudomonadota</taxon>
        <taxon>Betaproteobacteria</taxon>
        <taxon>Burkholderiales</taxon>
        <taxon>Burkholderiaceae</taxon>
        <taxon>Burkholderia</taxon>
        <taxon>Burkholderia cepacia complex</taxon>
    </lineage>
</organism>
<dbReference type="PANTHER" id="PTHR23028:SF53">
    <property type="entry name" value="ACYL_TRANSF_3 DOMAIN-CONTAINING PROTEIN"/>
    <property type="match status" value="1"/>
</dbReference>
<accession>A0ABX9YU10</accession>
<evidence type="ECO:0000259" key="2">
    <source>
        <dbReference type="Pfam" id="PF01757"/>
    </source>
</evidence>
<keyword evidence="1" id="KW-1133">Transmembrane helix</keyword>
<name>A0ABX9YU10_9BURK</name>
<dbReference type="PANTHER" id="PTHR23028">
    <property type="entry name" value="ACETYLTRANSFERASE"/>
    <property type="match status" value="1"/>
</dbReference>
<keyword evidence="5" id="KW-1185">Reference proteome</keyword>
<dbReference type="Proteomes" id="UP000281098">
    <property type="component" value="Unassembled WGS sequence"/>
</dbReference>
<evidence type="ECO:0000313" key="5">
    <source>
        <dbReference type="Proteomes" id="UP000281098"/>
    </source>
</evidence>
<gene>
    <name evidence="4" type="ORF">DF017_09475</name>
</gene>
<proteinExistence type="predicted"/>